<dbReference type="EMBL" id="PITI01000539">
    <property type="protein sequence ID" value="TBU05985.1"/>
    <property type="molecule type" value="Genomic_DNA"/>
</dbReference>
<evidence type="ECO:0000259" key="6">
    <source>
        <dbReference type="PROSITE" id="PS50071"/>
    </source>
</evidence>
<protein>
    <submittedName>
        <fullName evidence="7">Homeobox domain-containing protein</fullName>
    </submittedName>
</protein>
<proteinExistence type="predicted"/>
<dbReference type="CDD" id="cd00086">
    <property type="entry name" value="homeodomain"/>
    <property type="match status" value="1"/>
</dbReference>
<dbReference type="VEuPathDB" id="MicrosporidiaDB:CWI36_0539p0020"/>
<gene>
    <name evidence="8" type="ORF">CWI36_0539p0020</name>
    <name evidence="7" type="ORF">CWI39_1745p0010</name>
</gene>
<dbReference type="InterPro" id="IPR001356">
    <property type="entry name" value="HD"/>
</dbReference>
<keyword evidence="9" id="KW-1185">Reference proteome</keyword>
<dbReference type="AlphaFoldDB" id="A0A4Q9KZ12"/>
<evidence type="ECO:0000313" key="7">
    <source>
        <dbReference type="EMBL" id="TBU00244.1"/>
    </source>
</evidence>
<keyword evidence="3 4" id="KW-0539">Nucleus</keyword>
<dbReference type="InterPro" id="IPR051000">
    <property type="entry name" value="Homeobox_DNA-bind_prot"/>
</dbReference>
<evidence type="ECO:0000256" key="3">
    <source>
        <dbReference type="ARBA" id="ARBA00023242"/>
    </source>
</evidence>
<dbReference type="PANTHER" id="PTHR24324">
    <property type="entry name" value="HOMEOBOX PROTEIN HHEX"/>
    <property type="match status" value="1"/>
</dbReference>
<dbReference type="EMBL" id="PIXR01001745">
    <property type="protein sequence ID" value="TBU00244.1"/>
    <property type="molecule type" value="Genomic_DNA"/>
</dbReference>
<sequence length="142" mass="16654">MISNDGDKDKKELIIDAAIGLLKFSYMKRRKMYYGEKIKKNKFQQDVLNSVYEVSSFPSTETRCEIALLLGIPQRSVQVWFQNKRQLSKKREGTKQVKIHSDELIIKDNIESEITNDDEVFDIPSLKLVEIIEHCKKKPEKY</sequence>
<name>A0A4Q9KZ12_9MICR</name>
<keyword evidence="1 4" id="KW-0238">DNA-binding</keyword>
<accession>A0A4Q9KZ12</accession>
<dbReference type="Gene3D" id="1.10.10.60">
    <property type="entry name" value="Homeodomain-like"/>
    <property type="match status" value="1"/>
</dbReference>
<comment type="subcellular location">
    <subcellularLocation>
        <location evidence="4 5">Nucleus</location>
    </subcellularLocation>
</comment>
<dbReference type="GO" id="GO:0005634">
    <property type="term" value="C:nucleus"/>
    <property type="evidence" value="ECO:0007669"/>
    <property type="project" value="UniProtKB-SubCell"/>
</dbReference>
<dbReference type="VEuPathDB" id="MicrosporidiaDB:CWI39_1745p0010"/>
<dbReference type="PROSITE" id="PS50071">
    <property type="entry name" value="HOMEOBOX_2"/>
    <property type="match status" value="1"/>
</dbReference>
<feature type="domain" description="Homeobox" evidence="6">
    <location>
        <begin position="44"/>
        <end position="91"/>
    </location>
</feature>
<dbReference type="PROSITE" id="PS00027">
    <property type="entry name" value="HOMEOBOX_1"/>
    <property type="match status" value="1"/>
</dbReference>
<evidence type="ECO:0000256" key="1">
    <source>
        <dbReference type="ARBA" id="ARBA00023125"/>
    </source>
</evidence>
<dbReference type="InterPro" id="IPR009057">
    <property type="entry name" value="Homeodomain-like_sf"/>
</dbReference>
<dbReference type="InterPro" id="IPR017970">
    <property type="entry name" value="Homeobox_CS"/>
</dbReference>
<dbReference type="PANTHER" id="PTHR24324:SF9">
    <property type="entry name" value="HOMEOBOX DOMAIN-CONTAINING PROTEIN"/>
    <property type="match status" value="1"/>
</dbReference>
<dbReference type="GO" id="GO:0000981">
    <property type="term" value="F:DNA-binding transcription factor activity, RNA polymerase II-specific"/>
    <property type="evidence" value="ECO:0007669"/>
    <property type="project" value="InterPro"/>
</dbReference>
<dbReference type="Pfam" id="PF00046">
    <property type="entry name" value="Homeodomain"/>
    <property type="match status" value="1"/>
</dbReference>
<comment type="caution">
    <text evidence="7">The sequence shown here is derived from an EMBL/GenBank/DDBJ whole genome shotgun (WGS) entry which is preliminary data.</text>
</comment>
<dbReference type="SMART" id="SM00389">
    <property type="entry name" value="HOX"/>
    <property type="match status" value="1"/>
</dbReference>
<evidence type="ECO:0000313" key="8">
    <source>
        <dbReference type="EMBL" id="TBU05985.1"/>
    </source>
</evidence>
<dbReference type="SUPFAM" id="SSF46689">
    <property type="entry name" value="Homeodomain-like"/>
    <property type="match status" value="1"/>
</dbReference>
<keyword evidence="2 4" id="KW-0371">Homeobox</keyword>
<organism evidence="7 10">
    <name type="scientific">Hamiltosporidium magnivora</name>
    <dbReference type="NCBI Taxonomy" id="148818"/>
    <lineage>
        <taxon>Eukaryota</taxon>
        <taxon>Fungi</taxon>
        <taxon>Fungi incertae sedis</taxon>
        <taxon>Microsporidia</taxon>
        <taxon>Dubosqiidae</taxon>
        <taxon>Hamiltosporidium</taxon>
    </lineage>
</organism>
<evidence type="ECO:0000256" key="2">
    <source>
        <dbReference type="ARBA" id="ARBA00023155"/>
    </source>
</evidence>
<evidence type="ECO:0000313" key="9">
    <source>
        <dbReference type="Proteomes" id="UP000291404"/>
    </source>
</evidence>
<dbReference type="Proteomes" id="UP000291404">
    <property type="component" value="Unassembled WGS sequence"/>
</dbReference>
<dbReference type="GO" id="GO:0030154">
    <property type="term" value="P:cell differentiation"/>
    <property type="evidence" value="ECO:0007669"/>
    <property type="project" value="TreeGrafter"/>
</dbReference>
<dbReference type="Proteomes" id="UP000293045">
    <property type="component" value="Unassembled WGS sequence"/>
</dbReference>
<evidence type="ECO:0000313" key="10">
    <source>
        <dbReference type="Proteomes" id="UP000293045"/>
    </source>
</evidence>
<feature type="DNA-binding region" description="Homeobox" evidence="4">
    <location>
        <begin position="46"/>
        <end position="92"/>
    </location>
</feature>
<evidence type="ECO:0000256" key="4">
    <source>
        <dbReference type="PROSITE-ProRule" id="PRU00108"/>
    </source>
</evidence>
<dbReference type="STRING" id="148818.A0A4Q9KZ12"/>
<evidence type="ECO:0000256" key="5">
    <source>
        <dbReference type="RuleBase" id="RU000682"/>
    </source>
</evidence>
<reference evidence="9 10" key="1">
    <citation type="submission" date="2017-12" db="EMBL/GenBank/DDBJ databases">
        <authorList>
            <person name="Pombert J.-F."/>
            <person name="Haag K.L."/>
            <person name="Ebert D."/>
        </authorList>
    </citation>
    <scope>NUCLEOTIDE SEQUENCE [LARGE SCALE GENOMIC DNA]</scope>
    <source>
        <strain evidence="8">BE-OM-2</strain>
        <strain evidence="7">IL-BN-2</strain>
    </source>
</reference>
<dbReference type="GO" id="GO:0000978">
    <property type="term" value="F:RNA polymerase II cis-regulatory region sequence-specific DNA binding"/>
    <property type="evidence" value="ECO:0007669"/>
    <property type="project" value="TreeGrafter"/>
</dbReference>